<gene>
    <name evidence="14" type="ORF">GJ654_04360</name>
</gene>
<evidence type="ECO:0000256" key="2">
    <source>
        <dbReference type="ARBA" id="ARBA00004418"/>
    </source>
</evidence>
<dbReference type="GO" id="GO:0009061">
    <property type="term" value="P:anaerobic respiration"/>
    <property type="evidence" value="ECO:0007669"/>
    <property type="project" value="InterPro"/>
</dbReference>
<dbReference type="SUPFAM" id="SSF48695">
    <property type="entry name" value="Multiheme cytochromes"/>
    <property type="match status" value="1"/>
</dbReference>
<dbReference type="GO" id="GO:0042597">
    <property type="term" value="C:periplasmic space"/>
    <property type="evidence" value="ECO:0007669"/>
    <property type="project" value="UniProtKB-SubCell"/>
</dbReference>
<evidence type="ECO:0000256" key="5">
    <source>
        <dbReference type="ARBA" id="ARBA00013773"/>
    </source>
</evidence>
<reference evidence="14 15" key="1">
    <citation type="submission" date="2019-11" db="EMBL/GenBank/DDBJ databases">
        <title>Whole-genome sequence of a Rhodoblastus acidophilus DSM 142.</title>
        <authorList>
            <person name="Kyndt J.A."/>
            <person name="Meyer T.E."/>
        </authorList>
    </citation>
    <scope>NUCLEOTIDE SEQUENCE [LARGE SCALE GENOMIC DNA]</scope>
    <source>
        <strain evidence="14 15">DSM 142</strain>
    </source>
</reference>
<evidence type="ECO:0000313" key="14">
    <source>
        <dbReference type="EMBL" id="MTV30222.1"/>
    </source>
</evidence>
<comment type="subunit">
    <text evidence="4">Component of the periplasmic nitrate reductase NapAB complex composed of NapA and NapB.</text>
</comment>
<dbReference type="Pfam" id="PF03892">
    <property type="entry name" value="NapB"/>
    <property type="match status" value="1"/>
</dbReference>
<evidence type="ECO:0000256" key="11">
    <source>
        <dbReference type="ARBA" id="ARBA00022982"/>
    </source>
</evidence>
<evidence type="ECO:0000256" key="3">
    <source>
        <dbReference type="ARBA" id="ARBA00007368"/>
    </source>
</evidence>
<accession>A0A6N8DIA8</accession>
<evidence type="ECO:0000256" key="7">
    <source>
        <dbReference type="ARBA" id="ARBA00022617"/>
    </source>
</evidence>
<proteinExistence type="inferred from homology"/>
<dbReference type="Proteomes" id="UP000439113">
    <property type="component" value="Unassembled WGS sequence"/>
</dbReference>
<evidence type="ECO:0000256" key="9">
    <source>
        <dbReference type="ARBA" id="ARBA00022729"/>
    </source>
</evidence>
<evidence type="ECO:0000256" key="12">
    <source>
        <dbReference type="ARBA" id="ARBA00023004"/>
    </source>
</evidence>
<evidence type="ECO:0000313" key="15">
    <source>
        <dbReference type="Proteomes" id="UP000439113"/>
    </source>
</evidence>
<evidence type="ECO:0000256" key="8">
    <source>
        <dbReference type="ARBA" id="ARBA00022723"/>
    </source>
</evidence>
<sequence length="131" mass="14068">MAIPAPYLWLACAMRVEGVMSVNFKRIFLGATAVALLFSLPAAAEGDSDVEPKPPLVPHATADHKITRDRNDCLTCHQAPANEMAGAKAVSDSHYVHRNGERLEKILATRAFCTQCHTPAPDAKPLPGAKP</sequence>
<dbReference type="AlphaFoldDB" id="A0A6N8DIA8"/>
<dbReference type="PANTHER" id="PTHR38604">
    <property type="entry name" value="PERIPLASMIC NITRATE REDUCTASE, ELECTRON TRANSFER SUBUNIT"/>
    <property type="match status" value="1"/>
</dbReference>
<evidence type="ECO:0000256" key="4">
    <source>
        <dbReference type="ARBA" id="ARBA00011752"/>
    </source>
</evidence>
<dbReference type="Gene3D" id="1.10.1130.10">
    <property type="entry name" value="Flavocytochrome C3, Chain A"/>
    <property type="match status" value="1"/>
</dbReference>
<organism evidence="14 15">
    <name type="scientific">Rhodoblastus acidophilus</name>
    <name type="common">Rhodopseudomonas acidophila</name>
    <dbReference type="NCBI Taxonomy" id="1074"/>
    <lineage>
        <taxon>Bacteria</taxon>
        <taxon>Pseudomonadati</taxon>
        <taxon>Pseudomonadota</taxon>
        <taxon>Alphaproteobacteria</taxon>
        <taxon>Hyphomicrobiales</taxon>
        <taxon>Rhodoblastaceae</taxon>
        <taxon>Rhodoblastus</taxon>
    </lineage>
</organism>
<evidence type="ECO:0000256" key="10">
    <source>
        <dbReference type="ARBA" id="ARBA00022764"/>
    </source>
</evidence>
<keyword evidence="7" id="KW-0349">Heme</keyword>
<evidence type="ECO:0000256" key="1">
    <source>
        <dbReference type="ARBA" id="ARBA00002599"/>
    </source>
</evidence>
<evidence type="ECO:0000256" key="6">
    <source>
        <dbReference type="ARBA" id="ARBA00022448"/>
    </source>
</evidence>
<dbReference type="OrthoDB" id="13290at2"/>
<keyword evidence="12" id="KW-0408">Iron</keyword>
<dbReference type="PANTHER" id="PTHR38604:SF1">
    <property type="entry name" value="PERIPLASMIC NITRATE REDUCTASE, ELECTRON TRANSFER SUBUNIT"/>
    <property type="match status" value="1"/>
</dbReference>
<keyword evidence="11" id="KW-0249">Electron transport</keyword>
<dbReference type="InterPro" id="IPR005591">
    <property type="entry name" value="NapB"/>
</dbReference>
<keyword evidence="6" id="KW-0813">Transport</keyword>
<dbReference type="GO" id="GO:0046872">
    <property type="term" value="F:metal ion binding"/>
    <property type="evidence" value="ECO:0007669"/>
    <property type="project" value="UniProtKB-KW"/>
</dbReference>
<dbReference type="InterPro" id="IPR036280">
    <property type="entry name" value="Multihaem_cyt_sf"/>
</dbReference>
<comment type="function">
    <text evidence="1">Electron transfer subunit of the periplasmic nitrate reductase complex NapAB. Receives electrons from the membrane-anchored tetraheme c-type NapC protein and transfers these to NapA subunit, thus allowing electron flow between membrane and periplasm. Essential for periplasmic nitrate reduction with nitrate as the terminal electron acceptor.</text>
</comment>
<name>A0A6N8DIA8_RHOAC</name>
<comment type="similarity">
    <text evidence="3">Belongs to the NapB family.</text>
</comment>
<comment type="subcellular location">
    <subcellularLocation>
        <location evidence="2">Periplasm</location>
    </subcellularLocation>
</comment>
<keyword evidence="9" id="KW-0732">Signal</keyword>
<comment type="caution">
    <text evidence="14">The sequence shown here is derived from an EMBL/GenBank/DDBJ whole genome shotgun (WGS) entry which is preliminary data.</text>
</comment>
<evidence type="ECO:0000256" key="13">
    <source>
        <dbReference type="ARBA" id="ARBA00031832"/>
    </source>
</evidence>
<protein>
    <recommendedName>
        <fullName evidence="5">Periplasmic nitrate reductase, electron transfer subunit</fullName>
    </recommendedName>
    <alternativeName>
        <fullName evidence="13">Diheme cytochrome c NapB</fullName>
    </alternativeName>
</protein>
<dbReference type="EMBL" id="WNKS01000003">
    <property type="protein sequence ID" value="MTV30222.1"/>
    <property type="molecule type" value="Genomic_DNA"/>
</dbReference>
<keyword evidence="10" id="KW-0574">Periplasm</keyword>
<keyword evidence="8" id="KW-0479">Metal-binding</keyword>